<keyword evidence="10" id="KW-1185">Reference proteome</keyword>
<dbReference type="Gene3D" id="1.10.8.430">
    <property type="entry name" value="Helical domain of apoptotic protease-activating factors"/>
    <property type="match status" value="1"/>
</dbReference>
<feature type="domain" description="Disease resistance protein At4g27190-like leucine-rich repeats" evidence="7">
    <location>
        <begin position="836"/>
        <end position="972"/>
    </location>
</feature>
<dbReference type="Proteomes" id="UP001370490">
    <property type="component" value="Unassembled WGS sequence"/>
</dbReference>
<dbReference type="GO" id="GO:0006952">
    <property type="term" value="P:defense response"/>
    <property type="evidence" value="ECO:0007669"/>
    <property type="project" value="UniProtKB-KW"/>
</dbReference>
<gene>
    <name evidence="9" type="ORF">RJ641_004581</name>
</gene>
<comment type="caution">
    <text evidence="9">The sequence shown here is derived from an EMBL/GenBank/DDBJ whole genome shotgun (WGS) entry which is preliminary data.</text>
</comment>
<evidence type="ECO:0000256" key="4">
    <source>
        <dbReference type="ARBA" id="ARBA00022840"/>
    </source>
</evidence>
<keyword evidence="4" id="KW-0067">ATP-binding</keyword>
<dbReference type="Pfam" id="PF23247">
    <property type="entry name" value="LRR_RPS2"/>
    <property type="match status" value="1"/>
</dbReference>
<dbReference type="GO" id="GO:0005524">
    <property type="term" value="F:ATP binding"/>
    <property type="evidence" value="ECO:0007669"/>
    <property type="project" value="UniProtKB-KW"/>
</dbReference>
<dbReference type="SUPFAM" id="SSF52540">
    <property type="entry name" value="P-loop containing nucleoside triphosphate hydrolases"/>
    <property type="match status" value="1"/>
</dbReference>
<comment type="similarity">
    <text evidence="1">Belongs to the disease resistance NB-LRR family.</text>
</comment>
<dbReference type="InterPro" id="IPR002182">
    <property type="entry name" value="NB-ARC"/>
</dbReference>
<evidence type="ECO:0000256" key="3">
    <source>
        <dbReference type="ARBA" id="ARBA00022821"/>
    </source>
</evidence>
<dbReference type="PRINTS" id="PR00364">
    <property type="entry name" value="DISEASERSIST"/>
</dbReference>
<reference evidence="9 10" key="1">
    <citation type="submission" date="2023-12" db="EMBL/GenBank/DDBJ databases">
        <title>A high-quality genome assembly for Dillenia turbinata (Dilleniales).</title>
        <authorList>
            <person name="Chanderbali A."/>
        </authorList>
    </citation>
    <scope>NUCLEOTIDE SEQUENCE [LARGE SCALE GENOMIC DNA]</scope>
    <source>
        <strain evidence="9">LSX21</strain>
        <tissue evidence="9">Leaf</tissue>
    </source>
</reference>
<keyword evidence="4" id="KW-0547">Nucleotide-binding</keyword>
<evidence type="ECO:0000259" key="7">
    <source>
        <dbReference type="Pfam" id="PF23247"/>
    </source>
</evidence>
<feature type="domain" description="NB-ARC" evidence="6">
    <location>
        <begin position="163"/>
        <end position="323"/>
    </location>
</feature>
<dbReference type="GO" id="GO:0043531">
    <property type="term" value="F:ADP binding"/>
    <property type="evidence" value="ECO:0007669"/>
    <property type="project" value="InterPro"/>
</dbReference>
<dbReference type="InterPro" id="IPR050905">
    <property type="entry name" value="Plant_NBS-LRR"/>
</dbReference>
<evidence type="ECO:0000256" key="2">
    <source>
        <dbReference type="ARBA" id="ARBA00022737"/>
    </source>
</evidence>
<dbReference type="InterPro" id="IPR055414">
    <property type="entry name" value="LRR_R13L4/SHOC2-like"/>
</dbReference>
<dbReference type="EMBL" id="JBAMMX010000012">
    <property type="protein sequence ID" value="KAK6930487.1"/>
    <property type="molecule type" value="Genomic_DNA"/>
</dbReference>
<dbReference type="InterPro" id="IPR032675">
    <property type="entry name" value="LRR_dom_sf"/>
</dbReference>
<sequence>MWPAAAAQAIGTAVTPAADVLTCMFSYLKRKIDYVRNIKDNFNTFKAQAERLSALENDVKETIECNDVRKEPTYECKLWLHKVENKNKEIEQLNARYENSGRSFCGLCPFCSLLTLSKDLKGNANEIADLVDEKRTITILKDKKDEVQIRHAETIDYVPSLSKHLKQLLEFLKDKDVKRIGVYGMEGMGKTTVMENLNDELSNTKLFKPVIFITMKRDFTERDIQKEIVEKLTLDTGGSSSSEVIGCYISEYLKDKQYLLLLDDVISEIDLRRVGIHDNHRHGKLVLASRYKVVCTSMQVDEFIRIERLSYDDAKKLLRKIVGYGVFQDPIVRPQVERVLKRCGGVPRLIKAVGSLLKNETNEISWSNMADNLSPPTQVVLGDLDDLLNGIGVVYDRLDGQNQNCFLFGLSFPEEFEIYQDYLVECWKSEDLIGDSRLRRARDRGHDILKRLIDFCLMDACKDAKCVKMPKISRDMALRKRSPLYSKDDFSVKESEDHEGPLWKEDWKNVKVVSMVHCNVRQLPNRPKCQVISSLFLQENSDLESIPVSFFDHMSDLKVLDLHCTGIISLPSSISNLINLKGLYLNDCKDLHELPSAISDLKKLEVLDMQNTGIHTLPEQIGELTSLRCLRVSFTSAVGNHNHINCRAEKLIQPNGLSNLSLLEELTILVEPNDSRWNEIAHEVAGNLATLEHLTTLGIFFPHTNCLETFITNSKSWKNGSTSSRNNSVSFRSFKILVGYHETSHPYGFDTSVISIQAPERHLRVSAGEGNHNTVAEVLEQTRVFELIGRQKIVSLSDFSIEKMEGLRICVIAECNDLEKVVDPNKTTDVAFQCLEKLHLFKLQKLNSIWEGSLALECFAKLTILTLNYCPCITTILLWEIAKQLVVLQCLRVENCGQATQIIEANNQSGADEICTLPKLKTLELVSLPSLVSICQNQKLYPSLQRMEIRDCENLKILPLSASNKEELKVIKCNENWWRSLEDGEIKQHFESLCHFI</sequence>
<evidence type="ECO:0000259" key="6">
    <source>
        <dbReference type="Pfam" id="PF00931"/>
    </source>
</evidence>
<evidence type="ECO:0000256" key="1">
    <source>
        <dbReference type="ARBA" id="ARBA00008894"/>
    </source>
</evidence>
<dbReference type="InterPro" id="IPR042197">
    <property type="entry name" value="Apaf_helical"/>
</dbReference>
<dbReference type="Gene3D" id="3.40.50.300">
    <property type="entry name" value="P-loop containing nucleotide triphosphate hydrolases"/>
    <property type="match status" value="1"/>
</dbReference>
<keyword evidence="5" id="KW-0175">Coiled coil</keyword>
<organism evidence="9 10">
    <name type="scientific">Dillenia turbinata</name>
    <dbReference type="NCBI Taxonomy" id="194707"/>
    <lineage>
        <taxon>Eukaryota</taxon>
        <taxon>Viridiplantae</taxon>
        <taxon>Streptophyta</taxon>
        <taxon>Embryophyta</taxon>
        <taxon>Tracheophyta</taxon>
        <taxon>Spermatophyta</taxon>
        <taxon>Magnoliopsida</taxon>
        <taxon>eudicotyledons</taxon>
        <taxon>Gunneridae</taxon>
        <taxon>Pentapetalae</taxon>
        <taxon>Dilleniales</taxon>
        <taxon>Dilleniaceae</taxon>
        <taxon>Dillenia</taxon>
    </lineage>
</organism>
<accession>A0AAN8VJ97</accession>
<keyword evidence="3" id="KW-0611">Plant defense</keyword>
<dbReference type="AlphaFoldDB" id="A0AAN8VJ97"/>
<dbReference type="PANTHER" id="PTHR33463">
    <property type="entry name" value="NB-ARC DOMAIN-CONTAINING PROTEIN-RELATED"/>
    <property type="match status" value="1"/>
</dbReference>
<evidence type="ECO:0000313" key="10">
    <source>
        <dbReference type="Proteomes" id="UP001370490"/>
    </source>
</evidence>
<protein>
    <submittedName>
        <fullName evidence="9">NB-ARC</fullName>
    </submittedName>
</protein>
<proteinExistence type="inferred from homology"/>
<name>A0AAN8VJ97_9MAGN</name>
<dbReference type="PANTHER" id="PTHR33463:SF209">
    <property type="entry name" value="DISEASE RESISTANCE PROTEIN RPS2-LIKE"/>
    <property type="match status" value="1"/>
</dbReference>
<dbReference type="InterPro" id="IPR057135">
    <property type="entry name" value="At4g27190-like_LRR"/>
</dbReference>
<dbReference type="SUPFAM" id="SSF52058">
    <property type="entry name" value="L domain-like"/>
    <property type="match status" value="1"/>
</dbReference>
<dbReference type="Pfam" id="PF23598">
    <property type="entry name" value="LRR_14"/>
    <property type="match status" value="1"/>
</dbReference>
<evidence type="ECO:0000256" key="5">
    <source>
        <dbReference type="SAM" id="Coils"/>
    </source>
</evidence>
<dbReference type="Gene3D" id="3.80.10.10">
    <property type="entry name" value="Ribonuclease Inhibitor"/>
    <property type="match status" value="2"/>
</dbReference>
<evidence type="ECO:0000259" key="8">
    <source>
        <dbReference type="Pfam" id="PF23598"/>
    </source>
</evidence>
<keyword evidence="2" id="KW-0677">Repeat</keyword>
<feature type="domain" description="Disease resistance R13L4/SHOC-2-like LRR" evidence="8">
    <location>
        <begin position="573"/>
        <end position="706"/>
    </location>
</feature>
<evidence type="ECO:0000313" key="9">
    <source>
        <dbReference type="EMBL" id="KAK6930487.1"/>
    </source>
</evidence>
<dbReference type="InterPro" id="IPR027417">
    <property type="entry name" value="P-loop_NTPase"/>
</dbReference>
<feature type="coiled-coil region" evidence="5">
    <location>
        <begin position="76"/>
        <end position="103"/>
    </location>
</feature>
<dbReference type="Pfam" id="PF00931">
    <property type="entry name" value="NB-ARC"/>
    <property type="match status" value="1"/>
</dbReference>